<dbReference type="Gene3D" id="3.60.15.10">
    <property type="entry name" value="Ribonuclease Z/Hydroxyacylglutathione hydrolase-like"/>
    <property type="match status" value="1"/>
</dbReference>
<dbReference type="PANTHER" id="PTHR42951:SF4">
    <property type="entry name" value="ACYL-COENZYME A THIOESTERASE MBLAC2"/>
    <property type="match status" value="1"/>
</dbReference>
<evidence type="ECO:0000313" key="4">
    <source>
        <dbReference type="Proteomes" id="UP000192906"/>
    </source>
</evidence>
<gene>
    <name evidence="3" type="ORF">SAMN06295933_1366</name>
</gene>
<dbReference type="AlphaFoldDB" id="A0A1X7CWV9"/>
<dbReference type="PANTHER" id="PTHR42951">
    <property type="entry name" value="METALLO-BETA-LACTAMASE DOMAIN-CONTAINING"/>
    <property type="match status" value="1"/>
</dbReference>
<proteinExistence type="inferred from homology"/>
<dbReference type="RefSeq" id="WP_085100236.1">
    <property type="nucleotide sequence ID" value="NZ_FWZU01000002.1"/>
</dbReference>
<keyword evidence="4" id="KW-1185">Reference proteome</keyword>
<dbReference type="Proteomes" id="UP000192906">
    <property type="component" value="Unassembled WGS sequence"/>
</dbReference>
<dbReference type="InterPro" id="IPR001279">
    <property type="entry name" value="Metallo-B-lactamas"/>
</dbReference>
<reference evidence="4" key="1">
    <citation type="submission" date="2017-04" db="EMBL/GenBank/DDBJ databases">
        <authorList>
            <person name="Varghese N."/>
            <person name="Submissions S."/>
        </authorList>
    </citation>
    <scope>NUCLEOTIDE SEQUENCE [LARGE SCALE GENOMIC DNA]</scope>
    <source>
        <strain evidence="4">K3S</strain>
    </source>
</reference>
<dbReference type="InterPro" id="IPR036866">
    <property type="entry name" value="RibonucZ/Hydroxyglut_hydro"/>
</dbReference>
<dbReference type="OrthoDB" id="5290005at2"/>
<dbReference type="SMART" id="SM00849">
    <property type="entry name" value="Lactamase_B"/>
    <property type="match status" value="1"/>
</dbReference>
<name>A0A1X7CWV9_9BACT</name>
<protein>
    <submittedName>
        <fullName evidence="3">Glyoxylase, beta-lactamase superfamily II</fullName>
    </submittedName>
</protein>
<accession>A0A1X7CWV9</accession>
<dbReference type="InterPro" id="IPR050855">
    <property type="entry name" value="NDM-1-like"/>
</dbReference>
<comment type="similarity">
    <text evidence="1">Belongs to the metallo-beta-lactamase superfamily. Class-B beta-lactamase family.</text>
</comment>
<evidence type="ECO:0000256" key="1">
    <source>
        <dbReference type="ARBA" id="ARBA00005250"/>
    </source>
</evidence>
<dbReference type="EMBL" id="FWZU01000002">
    <property type="protein sequence ID" value="SMF04574.1"/>
    <property type="molecule type" value="Genomic_DNA"/>
</dbReference>
<dbReference type="GO" id="GO:0017001">
    <property type="term" value="P:antibiotic catabolic process"/>
    <property type="evidence" value="ECO:0007669"/>
    <property type="project" value="UniProtKB-ARBA"/>
</dbReference>
<dbReference type="Pfam" id="PF00753">
    <property type="entry name" value="Lactamase_B"/>
    <property type="match status" value="1"/>
</dbReference>
<evidence type="ECO:0000313" key="3">
    <source>
        <dbReference type="EMBL" id="SMF04574.1"/>
    </source>
</evidence>
<dbReference type="SUPFAM" id="SSF56281">
    <property type="entry name" value="Metallo-hydrolase/oxidoreductase"/>
    <property type="match status" value="1"/>
</dbReference>
<organism evidence="3 4">
    <name type="scientific">Desulfovibrio gilichinskyi</name>
    <dbReference type="NCBI Taxonomy" id="1519643"/>
    <lineage>
        <taxon>Bacteria</taxon>
        <taxon>Pseudomonadati</taxon>
        <taxon>Thermodesulfobacteriota</taxon>
        <taxon>Desulfovibrionia</taxon>
        <taxon>Desulfovibrionales</taxon>
        <taxon>Desulfovibrionaceae</taxon>
        <taxon>Desulfovibrio</taxon>
    </lineage>
</organism>
<feature type="domain" description="Metallo-beta-lactamase" evidence="2">
    <location>
        <begin position="31"/>
        <end position="211"/>
    </location>
</feature>
<sequence>MLSTRHDGVLNLLNRFDDEIYFKIVQLEGYAVRGALILGTEKAVIFDTLSRPYDMVEYEKIIGNRELSIIYSHADWDHIWGTAGVTRPIKSIIAHRLCFKRFSHDVPETLKEYQKNQPELYNSVKLIPPDVVFDYELEIDLGGMTLQINRLAGHTEDSIVCFIPEKGILLAGDSVETPFPCINKNSPITNWITELEKWEDNTKLKTVIPAHGATGGPEIITQNLKYLNDLINEKEIEITESLTSFYKETHAENIAYVSAQKISGKLEL</sequence>
<dbReference type="STRING" id="1519643.SAMN06295933_1366"/>
<evidence type="ECO:0000259" key="2">
    <source>
        <dbReference type="SMART" id="SM00849"/>
    </source>
</evidence>